<feature type="transmembrane region" description="Helical" evidence="1">
    <location>
        <begin position="12"/>
        <end position="32"/>
    </location>
</feature>
<dbReference type="AlphaFoldDB" id="M1XQK9"/>
<dbReference type="eggNOG" id="arCOG07770">
    <property type="taxonomic scope" value="Archaea"/>
</dbReference>
<dbReference type="STRING" id="268739.Nmlp_2215"/>
<reference evidence="2 3" key="1">
    <citation type="journal article" date="2013" name="Genome Announc.">
        <title>Genome of the haloarchaeon Natronomonas moolapensis, a neutrophilic member of a previously haloalkaliphilic genus.</title>
        <authorList>
            <person name="Dyall-Smith M.L."/>
            <person name="Pfeiffer F."/>
            <person name="Oberwinkler T."/>
            <person name="Klee K."/>
            <person name="Rampp M."/>
            <person name="Palm P."/>
            <person name="Gross K."/>
            <person name="Schuster S.C."/>
            <person name="Oesterhelt D."/>
        </authorList>
    </citation>
    <scope>NUCLEOTIDE SEQUENCE [LARGE SCALE GENOMIC DNA]</scope>
    <source>
        <strain evidence="3">DSM 18674 / JCM 14361 / 8.8.11</strain>
    </source>
</reference>
<evidence type="ECO:0000256" key="1">
    <source>
        <dbReference type="SAM" id="Phobius"/>
    </source>
</evidence>
<gene>
    <name evidence="2" type="ordered locus">Nmlp_2215</name>
</gene>
<organism evidence="2 3">
    <name type="scientific">Natronomonas moolapensis (strain DSM 18674 / CECT 7526 / JCM 14361 / 8.8.11)</name>
    <dbReference type="NCBI Taxonomy" id="268739"/>
    <lineage>
        <taxon>Archaea</taxon>
        <taxon>Methanobacteriati</taxon>
        <taxon>Methanobacteriota</taxon>
        <taxon>Stenosarchaea group</taxon>
        <taxon>Halobacteria</taxon>
        <taxon>Halobacteriales</taxon>
        <taxon>Natronomonadaceae</taxon>
        <taxon>Natronomonas</taxon>
    </lineage>
</organism>
<name>M1XQK9_NATM8</name>
<dbReference type="HOGENOM" id="CLU_177456_1_0_2"/>
<dbReference type="Proteomes" id="UP000011867">
    <property type="component" value="Chromosome"/>
</dbReference>
<keyword evidence="1" id="KW-1133">Transmembrane helix</keyword>
<keyword evidence="1" id="KW-0812">Transmembrane</keyword>
<accession>M1XQK9</accession>
<keyword evidence="3" id="KW-1185">Reference proteome</keyword>
<dbReference type="EMBL" id="HF582854">
    <property type="protein sequence ID" value="CCQ36388.1"/>
    <property type="molecule type" value="Genomic_DNA"/>
</dbReference>
<dbReference type="OrthoDB" id="163843at2157"/>
<proteinExistence type="predicted"/>
<dbReference type="KEGG" id="nmo:Nmlp_2215"/>
<protein>
    <submittedName>
        <fullName evidence="2">Uncharacterized protein</fullName>
    </submittedName>
</protein>
<evidence type="ECO:0000313" key="3">
    <source>
        <dbReference type="Proteomes" id="UP000011867"/>
    </source>
</evidence>
<sequence length="83" mass="8741">MNCDKLRNAGALWAIGQGLVGALVPQLSVAFVKKMIGKNFENAGDLEAKPAYVRQIRALGIGLAAAGVATLAMDRVADRTDEE</sequence>
<keyword evidence="1" id="KW-0472">Membrane</keyword>
<dbReference type="GeneID" id="14651159"/>
<dbReference type="RefSeq" id="WP_015409188.1">
    <property type="nucleotide sequence ID" value="NC_020388.1"/>
</dbReference>
<evidence type="ECO:0000313" key="2">
    <source>
        <dbReference type="EMBL" id="CCQ36388.1"/>
    </source>
</evidence>